<dbReference type="GO" id="GO:0046872">
    <property type="term" value="F:metal ion binding"/>
    <property type="evidence" value="ECO:0007669"/>
    <property type="project" value="UniProtKB-KW"/>
</dbReference>
<evidence type="ECO:0000256" key="5">
    <source>
        <dbReference type="ARBA" id="ARBA00024029"/>
    </source>
</evidence>
<dbReference type="Pfam" id="PF02633">
    <property type="entry name" value="Creatininase"/>
    <property type="match status" value="1"/>
</dbReference>
<dbReference type="Proteomes" id="UP000011863">
    <property type="component" value="Chromosome"/>
</dbReference>
<dbReference type="PANTHER" id="PTHR35005:SF1">
    <property type="entry name" value="2-AMINO-5-FORMYLAMINO-6-RIBOSYLAMINOPYRIMIDIN-4(3H)-ONE 5'-MONOPHOSPHATE DEFORMYLASE"/>
    <property type="match status" value="1"/>
</dbReference>
<gene>
    <name evidence="6" type="ORF">YM304_39900</name>
</gene>
<sequence>MTTAHTPSRRATRRLADTPATVVDAAITERSILIVPIGATEQHGDHLPLGTDTFLAQSFADAAAERFGDELDLWVLPTLAVTKSDEHAWSAGTLWLSADTMLSTMREIGNSVAMLGARKLVLLNSHGGNSGLLDVACREIRRATGLQTFLVHPVLPPDHGGHGADDEHGFGIHGGIDETSLMLHLHPDLVDLDAAVRNVPEWMGEYEHVRFGGTVGFGWTSDDFGPAGVIGDATLATAEHGEHLFEACLRTLADGLREVARFDFPDSASAPSPDLTHDL</sequence>
<keyword evidence="4" id="KW-0862">Zinc</keyword>
<evidence type="ECO:0000256" key="2">
    <source>
        <dbReference type="ARBA" id="ARBA00022723"/>
    </source>
</evidence>
<dbReference type="Gene3D" id="3.40.50.10310">
    <property type="entry name" value="Creatininase"/>
    <property type="match status" value="1"/>
</dbReference>
<keyword evidence="2" id="KW-0479">Metal-binding</keyword>
<dbReference type="GO" id="GO:0047789">
    <property type="term" value="F:creatininase activity"/>
    <property type="evidence" value="ECO:0007669"/>
    <property type="project" value="UniProtKB-EC"/>
</dbReference>
<organism evidence="6 7">
    <name type="scientific">Ilumatobacter coccineus (strain NBRC 103263 / KCTC 29153 / YM16-304)</name>
    <dbReference type="NCBI Taxonomy" id="1313172"/>
    <lineage>
        <taxon>Bacteria</taxon>
        <taxon>Bacillati</taxon>
        <taxon>Actinomycetota</taxon>
        <taxon>Acidimicrobiia</taxon>
        <taxon>Acidimicrobiales</taxon>
        <taxon>Ilumatobacteraceae</taxon>
        <taxon>Ilumatobacter</taxon>
    </lineage>
</organism>
<dbReference type="GO" id="GO:0016811">
    <property type="term" value="F:hydrolase activity, acting on carbon-nitrogen (but not peptide) bonds, in linear amides"/>
    <property type="evidence" value="ECO:0007669"/>
    <property type="project" value="TreeGrafter"/>
</dbReference>
<comment type="similarity">
    <text evidence="5">Belongs to the creatininase superfamily.</text>
</comment>
<dbReference type="AlphaFoldDB" id="A0A6C7E9H3"/>
<evidence type="ECO:0000313" key="7">
    <source>
        <dbReference type="Proteomes" id="UP000011863"/>
    </source>
</evidence>
<dbReference type="EMBL" id="AP012057">
    <property type="protein sequence ID" value="BAN04304.1"/>
    <property type="molecule type" value="Genomic_DNA"/>
</dbReference>
<reference evidence="6 7" key="1">
    <citation type="journal article" date="2013" name="Int. J. Syst. Evol. Microbiol.">
        <title>Ilumatobacter nonamiense sp. nov. and Ilumatobacter coccineum sp. nov., isolated from seashore sand.</title>
        <authorList>
            <person name="Matsumoto A."/>
            <person name="Kasai H."/>
            <person name="Matsuo Y."/>
            <person name="Shizuri Y."/>
            <person name="Ichikawa N."/>
            <person name="Fujita N."/>
            <person name="Omura S."/>
            <person name="Takahashi Y."/>
        </authorList>
    </citation>
    <scope>NUCLEOTIDE SEQUENCE [LARGE SCALE GENOMIC DNA]</scope>
    <source>
        <strain evidence="7">NBRC 103263 / KCTC 29153 / YM16-304</strain>
    </source>
</reference>
<dbReference type="GO" id="GO:0009231">
    <property type="term" value="P:riboflavin biosynthetic process"/>
    <property type="evidence" value="ECO:0007669"/>
    <property type="project" value="TreeGrafter"/>
</dbReference>
<comment type="cofactor">
    <cofactor evidence="1">
        <name>Zn(2+)</name>
        <dbReference type="ChEBI" id="CHEBI:29105"/>
    </cofactor>
</comment>
<evidence type="ECO:0000256" key="1">
    <source>
        <dbReference type="ARBA" id="ARBA00001947"/>
    </source>
</evidence>
<dbReference type="InterPro" id="IPR024087">
    <property type="entry name" value="Creatininase-like_sf"/>
</dbReference>
<dbReference type="PANTHER" id="PTHR35005">
    <property type="entry name" value="3-DEHYDRO-SCYLLO-INOSOSE HYDROLASE"/>
    <property type="match status" value="1"/>
</dbReference>
<dbReference type="SUPFAM" id="SSF102215">
    <property type="entry name" value="Creatininase"/>
    <property type="match status" value="1"/>
</dbReference>
<dbReference type="EC" id="3.5.2.10" evidence="6"/>
<keyword evidence="3 6" id="KW-0378">Hydrolase</keyword>
<evidence type="ECO:0000256" key="4">
    <source>
        <dbReference type="ARBA" id="ARBA00022833"/>
    </source>
</evidence>
<evidence type="ECO:0000256" key="3">
    <source>
        <dbReference type="ARBA" id="ARBA00022801"/>
    </source>
</evidence>
<dbReference type="InterPro" id="IPR003785">
    <property type="entry name" value="Creatininase/forma_Hydrolase"/>
</dbReference>
<dbReference type="RefSeq" id="WP_015443551.1">
    <property type="nucleotide sequence ID" value="NC_020520.1"/>
</dbReference>
<dbReference type="KEGG" id="aym:YM304_39900"/>
<accession>A0A6C7E9H3</accession>
<keyword evidence="7" id="KW-1185">Reference proteome</keyword>
<name>A0A6C7E9H3_ILUCY</name>
<proteinExistence type="inferred from homology"/>
<dbReference type="OrthoDB" id="9801445at2"/>
<evidence type="ECO:0000313" key="6">
    <source>
        <dbReference type="EMBL" id="BAN04304.1"/>
    </source>
</evidence>
<protein>
    <submittedName>
        <fullName evidence="6">Putative creatinine amidohydrolase</fullName>
        <ecNumber evidence="6">3.5.2.10</ecNumber>
    </submittedName>
</protein>